<dbReference type="GeneID" id="300999556"/>
<gene>
    <name evidence="2" type="ORF">SAMN04489793_1584</name>
</gene>
<proteinExistence type="predicted"/>
<evidence type="ECO:0000256" key="1">
    <source>
        <dbReference type="SAM" id="Phobius"/>
    </source>
</evidence>
<keyword evidence="1" id="KW-0472">Membrane</keyword>
<name>A0A1H4PYF0_TSUTY</name>
<evidence type="ECO:0000313" key="3">
    <source>
        <dbReference type="Proteomes" id="UP000182241"/>
    </source>
</evidence>
<dbReference type="AlphaFoldDB" id="A0A1H4PYF0"/>
<dbReference type="Proteomes" id="UP000182241">
    <property type="component" value="Unassembled WGS sequence"/>
</dbReference>
<accession>A0A1H4PYF0</accession>
<evidence type="ECO:0000313" key="2">
    <source>
        <dbReference type="EMBL" id="SEC12320.1"/>
    </source>
</evidence>
<protein>
    <submittedName>
        <fullName evidence="2">Uncharacterized protein</fullName>
    </submittedName>
</protein>
<reference evidence="3" key="1">
    <citation type="submission" date="2016-10" db="EMBL/GenBank/DDBJ databases">
        <authorList>
            <person name="Varghese N."/>
            <person name="Submissions S."/>
        </authorList>
    </citation>
    <scope>NUCLEOTIDE SEQUENCE [LARGE SCALE GENOMIC DNA]</scope>
    <source>
        <strain evidence="3">DSM 44234</strain>
    </source>
</reference>
<dbReference type="EMBL" id="FNSA01000003">
    <property type="protein sequence ID" value="SEC12320.1"/>
    <property type="molecule type" value="Genomic_DNA"/>
</dbReference>
<keyword evidence="1" id="KW-1133">Transmembrane helix</keyword>
<dbReference type="RefSeq" id="WP_156486393.1">
    <property type="nucleotide sequence ID" value="NZ_CP119372.1"/>
</dbReference>
<feature type="transmembrane region" description="Helical" evidence="1">
    <location>
        <begin position="29"/>
        <end position="46"/>
    </location>
</feature>
<keyword evidence="3" id="KW-1185">Reference proteome</keyword>
<sequence length="52" mass="5566">MDRGLAVGPAVILADPLEAGTVSTYAVLFLVSGAVYGLGEAFVRWLKWRTAR</sequence>
<dbReference type="STRING" id="57704.SAMN04489793_1584"/>
<organism evidence="2 3">
    <name type="scientific">Tsukamurella tyrosinosolvens</name>
    <dbReference type="NCBI Taxonomy" id="57704"/>
    <lineage>
        <taxon>Bacteria</taxon>
        <taxon>Bacillati</taxon>
        <taxon>Actinomycetota</taxon>
        <taxon>Actinomycetes</taxon>
        <taxon>Mycobacteriales</taxon>
        <taxon>Tsukamurellaceae</taxon>
        <taxon>Tsukamurella</taxon>
    </lineage>
</organism>
<keyword evidence="1" id="KW-0812">Transmembrane</keyword>